<comment type="caution">
    <text evidence="2">The sequence shown here is derived from an EMBL/GenBank/DDBJ whole genome shotgun (WGS) entry which is preliminary data.</text>
</comment>
<feature type="region of interest" description="Disordered" evidence="1">
    <location>
        <begin position="1"/>
        <end position="32"/>
    </location>
</feature>
<gene>
    <name evidence="2" type="ORF">MMYC01_202641</name>
</gene>
<organism evidence="2 3">
    <name type="scientific">Madurella mycetomatis</name>
    <dbReference type="NCBI Taxonomy" id="100816"/>
    <lineage>
        <taxon>Eukaryota</taxon>
        <taxon>Fungi</taxon>
        <taxon>Dikarya</taxon>
        <taxon>Ascomycota</taxon>
        <taxon>Pezizomycotina</taxon>
        <taxon>Sordariomycetes</taxon>
        <taxon>Sordariomycetidae</taxon>
        <taxon>Sordariales</taxon>
        <taxon>Sordariales incertae sedis</taxon>
        <taxon>Madurella</taxon>
    </lineage>
</organism>
<feature type="compositionally biased region" description="Basic and acidic residues" evidence="1">
    <location>
        <begin position="7"/>
        <end position="21"/>
    </location>
</feature>
<feature type="compositionally biased region" description="Polar residues" evidence="1">
    <location>
        <begin position="115"/>
        <end position="124"/>
    </location>
</feature>
<name>A0A175WCG2_9PEZI</name>
<reference evidence="2 3" key="1">
    <citation type="journal article" date="2016" name="Genome Announc.">
        <title>Genome Sequence of Madurella mycetomatis mm55, Isolated from a Human Mycetoma Case in Sudan.</title>
        <authorList>
            <person name="Smit S."/>
            <person name="Derks M.F."/>
            <person name="Bervoets S."/>
            <person name="Fahal A."/>
            <person name="van Leeuwen W."/>
            <person name="van Belkum A."/>
            <person name="van de Sande W.W."/>
        </authorList>
    </citation>
    <scope>NUCLEOTIDE SEQUENCE [LARGE SCALE GENOMIC DNA]</scope>
    <source>
        <strain evidence="3">mm55</strain>
    </source>
</reference>
<dbReference type="EMBL" id="LCTW02000035">
    <property type="protein sequence ID" value="KXX81437.1"/>
    <property type="molecule type" value="Genomic_DNA"/>
</dbReference>
<evidence type="ECO:0000256" key="1">
    <source>
        <dbReference type="SAM" id="MobiDB-lite"/>
    </source>
</evidence>
<accession>A0A175WCG2</accession>
<evidence type="ECO:0000313" key="2">
    <source>
        <dbReference type="EMBL" id="KXX81437.1"/>
    </source>
</evidence>
<dbReference type="VEuPathDB" id="FungiDB:MMYC01_202641"/>
<evidence type="ECO:0000313" key="3">
    <source>
        <dbReference type="Proteomes" id="UP000078237"/>
    </source>
</evidence>
<feature type="region of interest" description="Disordered" evidence="1">
    <location>
        <begin position="115"/>
        <end position="134"/>
    </location>
</feature>
<dbReference type="Proteomes" id="UP000078237">
    <property type="component" value="Unassembled WGS sequence"/>
</dbReference>
<protein>
    <submittedName>
        <fullName evidence="2">Uncharacterized protein</fullName>
    </submittedName>
</protein>
<proteinExistence type="predicted"/>
<dbReference type="AlphaFoldDB" id="A0A175WCG2"/>
<keyword evidence="3" id="KW-1185">Reference proteome</keyword>
<sequence length="158" mass="18055">MGQCFSRADDSNRRNEYASTEKHRRKQISSPIEPEIPKPQFYLILECASCPPGRCLYTGDVNYNGETLAYRETEHPRPWPGEWRLRIDFCGLANMRQSATAKDILRRFMRDRSMSMGSVASGQQHAGRAGKEKRREPFAVDDLLRALDLAGVRYVSSV</sequence>